<keyword evidence="1" id="KW-1133">Transmembrane helix</keyword>
<dbReference type="EMBL" id="CP030850">
    <property type="protein sequence ID" value="AXE20789.1"/>
    <property type="molecule type" value="Genomic_DNA"/>
</dbReference>
<reference evidence="3 4" key="1">
    <citation type="submission" date="2018-07" db="EMBL/GenBank/DDBJ databases">
        <title>Genome sequencing of Runella.</title>
        <authorList>
            <person name="Baek M.-G."/>
            <person name="Yi H."/>
        </authorList>
    </citation>
    <scope>NUCLEOTIDE SEQUENCE [LARGE SCALE GENOMIC DNA]</scope>
    <source>
        <strain evidence="3 4">HYN0085</strain>
    </source>
</reference>
<gene>
    <name evidence="3" type="ORF">DR864_25180</name>
</gene>
<dbReference type="RefSeq" id="WP_114069550.1">
    <property type="nucleotide sequence ID" value="NZ_CP030850.1"/>
</dbReference>
<dbReference type="KEGG" id="run:DR864_25180"/>
<protein>
    <recommendedName>
        <fullName evidence="2">2TM domain-containing protein</fullName>
    </recommendedName>
</protein>
<organism evidence="3 4">
    <name type="scientific">Runella rosea</name>
    <dbReference type="NCBI Taxonomy" id="2259595"/>
    <lineage>
        <taxon>Bacteria</taxon>
        <taxon>Pseudomonadati</taxon>
        <taxon>Bacteroidota</taxon>
        <taxon>Cytophagia</taxon>
        <taxon>Cytophagales</taxon>
        <taxon>Spirosomataceae</taxon>
        <taxon>Runella</taxon>
    </lineage>
</organism>
<proteinExistence type="predicted"/>
<feature type="transmembrane region" description="Helical" evidence="1">
    <location>
        <begin position="49"/>
        <end position="68"/>
    </location>
</feature>
<keyword evidence="4" id="KW-1185">Reference proteome</keyword>
<dbReference type="Proteomes" id="UP000251993">
    <property type="component" value="Chromosome"/>
</dbReference>
<dbReference type="Pfam" id="PF13239">
    <property type="entry name" value="2TM"/>
    <property type="match status" value="1"/>
</dbReference>
<dbReference type="AlphaFoldDB" id="A0A344TQ68"/>
<evidence type="ECO:0000313" key="4">
    <source>
        <dbReference type="Proteomes" id="UP000251993"/>
    </source>
</evidence>
<evidence type="ECO:0000256" key="1">
    <source>
        <dbReference type="SAM" id="Phobius"/>
    </source>
</evidence>
<evidence type="ECO:0000313" key="3">
    <source>
        <dbReference type="EMBL" id="AXE20789.1"/>
    </source>
</evidence>
<evidence type="ECO:0000259" key="2">
    <source>
        <dbReference type="Pfam" id="PF13239"/>
    </source>
</evidence>
<dbReference type="OrthoDB" id="8965954at2"/>
<feature type="transmembrane region" description="Helical" evidence="1">
    <location>
        <begin position="21"/>
        <end position="43"/>
    </location>
</feature>
<keyword evidence="1" id="KW-0812">Transmembrane</keyword>
<sequence length="90" mass="10793">METQRDPQLWKMAKARASFKSHLYVYLFVNAALWTLWAFGLIWSRGDTYPWPVWTSFGWGIGLVSHYFSAYTYSEKNMVEREYQKLLNKE</sequence>
<dbReference type="InterPro" id="IPR025698">
    <property type="entry name" value="2TM_dom"/>
</dbReference>
<keyword evidence="1" id="KW-0472">Membrane</keyword>
<feature type="domain" description="2TM" evidence="2">
    <location>
        <begin position="13"/>
        <end position="87"/>
    </location>
</feature>
<name>A0A344TQ68_9BACT</name>
<accession>A0A344TQ68</accession>